<feature type="compositionally biased region" description="Basic residues" evidence="1">
    <location>
        <begin position="138"/>
        <end position="153"/>
    </location>
</feature>
<feature type="region of interest" description="Disordered" evidence="1">
    <location>
        <begin position="135"/>
        <end position="200"/>
    </location>
</feature>
<proteinExistence type="predicted"/>
<name>A0A026WF84_OOCBI</name>
<feature type="compositionally biased region" description="Basic and acidic residues" evidence="1">
    <location>
        <begin position="174"/>
        <end position="191"/>
    </location>
</feature>
<evidence type="ECO:0000256" key="1">
    <source>
        <dbReference type="SAM" id="MobiDB-lite"/>
    </source>
</evidence>
<dbReference type="AlphaFoldDB" id="A0A026WF84"/>
<gene>
    <name evidence="2" type="ORF">X777_06776</name>
</gene>
<dbReference type="EMBL" id="KK107274">
    <property type="protein sequence ID" value="EZA53669.1"/>
    <property type="molecule type" value="Genomic_DNA"/>
</dbReference>
<evidence type="ECO:0000313" key="3">
    <source>
        <dbReference type="Proteomes" id="UP000053097"/>
    </source>
</evidence>
<keyword evidence="3" id="KW-1185">Reference proteome</keyword>
<organism evidence="2 3">
    <name type="scientific">Ooceraea biroi</name>
    <name type="common">Clonal raider ant</name>
    <name type="synonym">Cerapachys biroi</name>
    <dbReference type="NCBI Taxonomy" id="2015173"/>
    <lineage>
        <taxon>Eukaryota</taxon>
        <taxon>Metazoa</taxon>
        <taxon>Ecdysozoa</taxon>
        <taxon>Arthropoda</taxon>
        <taxon>Hexapoda</taxon>
        <taxon>Insecta</taxon>
        <taxon>Pterygota</taxon>
        <taxon>Neoptera</taxon>
        <taxon>Endopterygota</taxon>
        <taxon>Hymenoptera</taxon>
        <taxon>Apocrita</taxon>
        <taxon>Aculeata</taxon>
        <taxon>Formicoidea</taxon>
        <taxon>Formicidae</taxon>
        <taxon>Dorylinae</taxon>
        <taxon>Ooceraea</taxon>
    </lineage>
</organism>
<protein>
    <submittedName>
        <fullName evidence="2">Uncharacterized protein</fullName>
    </submittedName>
</protein>
<dbReference type="Proteomes" id="UP000053097">
    <property type="component" value="Unassembled WGS sequence"/>
</dbReference>
<feature type="region of interest" description="Disordered" evidence="1">
    <location>
        <begin position="1"/>
        <end position="24"/>
    </location>
</feature>
<evidence type="ECO:0000313" key="2">
    <source>
        <dbReference type="EMBL" id="EZA53669.1"/>
    </source>
</evidence>
<accession>A0A026WF84</accession>
<feature type="compositionally biased region" description="Basic and acidic residues" evidence="1">
    <location>
        <begin position="1"/>
        <end position="19"/>
    </location>
</feature>
<sequence length="200" mass="22315">MTSDERKNGGVRGENERGDTPTVLENTSQEVLLVSPRLEAMTAAAGELAWDNGTRLAPQQRQRAAQCNLFFFGAAQRTVVLVLSRARARANSGHRLFQIVLGSAIVLRVESKVPLMWLTSGCRLGIEEDRIDDDEGKKKRTMRKRRKTKKRLATKAMPTSLACGNLKPRPPIQVRERAIPKMGRERERERGGGGGVVKWK</sequence>
<reference evidence="2 3" key="1">
    <citation type="journal article" date="2014" name="Curr. Biol.">
        <title>The genome of the clonal raider ant Cerapachys biroi.</title>
        <authorList>
            <person name="Oxley P.R."/>
            <person name="Ji L."/>
            <person name="Fetter-Pruneda I."/>
            <person name="McKenzie S.K."/>
            <person name="Li C."/>
            <person name="Hu H."/>
            <person name="Zhang G."/>
            <person name="Kronauer D.J."/>
        </authorList>
    </citation>
    <scope>NUCLEOTIDE SEQUENCE [LARGE SCALE GENOMIC DNA]</scope>
</reference>